<protein>
    <submittedName>
        <fullName evidence="1">Uncharacterized protein</fullName>
    </submittedName>
</protein>
<dbReference type="EMBL" id="GBRH01208205">
    <property type="protein sequence ID" value="JAD89690.1"/>
    <property type="molecule type" value="Transcribed_RNA"/>
</dbReference>
<dbReference type="AlphaFoldDB" id="A0A0A9DVL9"/>
<evidence type="ECO:0000313" key="1">
    <source>
        <dbReference type="EMBL" id="JAD89690.1"/>
    </source>
</evidence>
<sequence>MLGFSISSSCTSPSCESSGSLSLYAASAMAKRCSKDSYTCGEQLSFLPAPAPPAAWYSSTMATARASR</sequence>
<organism evidence="1">
    <name type="scientific">Arundo donax</name>
    <name type="common">Giant reed</name>
    <name type="synonym">Donax arundinaceus</name>
    <dbReference type="NCBI Taxonomy" id="35708"/>
    <lineage>
        <taxon>Eukaryota</taxon>
        <taxon>Viridiplantae</taxon>
        <taxon>Streptophyta</taxon>
        <taxon>Embryophyta</taxon>
        <taxon>Tracheophyta</taxon>
        <taxon>Spermatophyta</taxon>
        <taxon>Magnoliopsida</taxon>
        <taxon>Liliopsida</taxon>
        <taxon>Poales</taxon>
        <taxon>Poaceae</taxon>
        <taxon>PACMAD clade</taxon>
        <taxon>Arundinoideae</taxon>
        <taxon>Arundineae</taxon>
        <taxon>Arundo</taxon>
    </lineage>
</organism>
<reference evidence="1" key="2">
    <citation type="journal article" date="2015" name="Data Brief">
        <title>Shoot transcriptome of the giant reed, Arundo donax.</title>
        <authorList>
            <person name="Barrero R.A."/>
            <person name="Guerrero F.D."/>
            <person name="Moolhuijzen P."/>
            <person name="Goolsby J.A."/>
            <person name="Tidwell J."/>
            <person name="Bellgard S.E."/>
            <person name="Bellgard M.I."/>
        </authorList>
    </citation>
    <scope>NUCLEOTIDE SEQUENCE</scope>
    <source>
        <tissue evidence="1">Shoot tissue taken approximately 20 cm above the soil surface</tissue>
    </source>
</reference>
<accession>A0A0A9DVL9</accession>
<reference evidence="1" key="1">
    <citation type="submission" date="2014-09" db="EMBL/GenBank/DDBJ databases">
        <authorList>
            <person name="Magalhaes I.L.F."/>
            <person name="Oliveira U."/>
            <person name="Santos F.R."/>
            <person name="Vidigal T.H.D.A."/>
            <person name="Brescovit A.D."/>
            <person name="Santos A.J."/>
        </authorList>
    </citation>
    <scope>NUCLEOTIDE SEQUENCE</scope>
    <source>
        <tissue evidence="1">Shoot tissue taken approximately 20 cm above the soil surface</tissue>
    </source>
</reference>
<proteinExistence type="predicted"/>
<name>A0A0A9DVL9_ARUDO</name>